<evidence type="ECO:0000256" key="2">
    <source>
        <dbReference type="SAM" id="SignalP"/>
    </source>
</evidence>
<evidence type="ECO:0000256" key="1">
    <source>
        <dbReference type="ARBA" id="ARBA00022801"/>
    </source>
</evidence>
<feature type="chain" id="PRO_5047510710" evidence="2">
    <location>
        <begin position="21"/>
        <end position="268"/>
    </location>
</feature>
<feature type="domain" description="BD-FAE-like" evidence="3">
    <location>
        <begin position="47"/>
        <end position="212"/>
    </location>
</feature>
<dbReference type="InterPro" id="IPR029058">
    <property type="entry name" value="AB_hydrolase_fold"/>
</dbReference>
<dbReference type="PANTHER" id="PTHR48081">
    <property type="entry name" value="AB HYDROLASE SUPERFAMILY PROTEIN C4A8.06C"/>
    <property type="match status" value="1"/>
</dbReference>
<gene>
    <name evidence="4" type="ORF">U0035_10845</name>
</gene>
<dbReference type="Proteomes" id="UP001325680">
    <property type="component" value="Chromosome"/>
</dbReference>
<evidence type="ECO:0000259" key="3">
    <source>
        <dbReference type="Pfam" id="PF20434"/>
    </source>
</evidence>
<dbReference type="InterPro" id="IPR050300">
    <property type="entry name" value="GDXG_lipolytic_enzyme"/>
</dbReference>
<dbReference type="InterPro" id="IPR049492">
    <property type="entry name" value="BD-FAE-like_dom"/>
</dbReference>
<dbReference type="EMBL" id="CP139960">
    <property type="protein sequence ID" value="WQD40645.1"/>
    <property type="molecule type" value="Genomic_DNA"/>
</dbReference>
<evidence type="ECO:0000313" key="4">
    <source>
        <dbReference type="EMBL" id="WQD40645.1"/>
    </source>
</evidence>
<dbReference type="PANTHER" id="PTHR48081:SF9">
    <property type="entry name" value="CARBOXYLESTERASE"/>
    <property type="match status" value="1"/>
</dbReference>
<keyword evidence="5" id="KW-1185">Reference proteome</keyword>
<evidence type="ECO:0000313" key="5">
    <source>
        <dbReference type="Proteomes" id="UP001325680"/>
    </source>
</evidence>
<dbReference type="Pfam" id="PF20434">
    <property type="entry name" value="BD-FAE"/>
    <property type="match status" value="1"/>
</dbReference>
<dbReference type="SUPFAM" id="SSF53474">
    <property type="entry name" value="alpha/beta-Hydrolases"/>
    <property type="match status" value="1"/>
</dbReference>
<dbReference type="Gene3D" id="3.40.50.1820">
    <property type="entry name" value="alpha/beta hydrolase"/>
    <property type="match status" value="1"/>
</dbReference>
<sequence length="268" mass="29726">MLRKLSLLLLLCGIAFHVFAQDYILKENVPYVAKTEKDAYKKSRCVLDIYYPKDKKGFATVVWFHGGGLEGGEKGIPQELKNKGIAVIAANYRLSPKTKSPAYIEDAAEAVAWTFKHIDSLGGSADHIYVSGHSAGGYLALMVGLDKKYLAQFGTDANRIRGLLPISGQTNTHYTIRKERGLPMETPIVDALAPLNVVRKDIPPTLLITGDKNLEMMARYEENAHLYAVLKGIGVKEVELHELQGFNHGDVYAPACYLIVDWIRKHGK</sequence>
<keyword evidence="2" id="KW-0732">Signal</keyword>
<proteinExistence type="predicted"/>
<organism evidence="4 5">
    <name type="scientific">Niabella yanshanensis</name>
    <dbReference type="NCBI Taxonomy" id="577386"/>
    <lineage>
        <taxon>Bacteria</taxon>
        <taxon>Pseudomonadati</taxon>
        <taxon>Bacteroidota</taxon>
        <taxon>Chitinophagia</taxon>
        <taxon>Chitinophagales</taxon>
        <taxon>Chitinophagaceae</taxon>
        <taxon>Niabella</taxon>
    </lineage>
</organism>
<feature type="signal peptide" evidence="2">
    <location>
        <begin position="1"/>
        <end position="20"/>
    </location>
</feature>
<dbReference type="RefSeq" id="WP_114790455.1">
    <property type="nucleotide sequence ID" value="NZ_CP139960.1"/>
</dbReference>
<accession>A0ABZ0WD78</accession>
<dbReference type="GO" id="GO:0016787">
    <property type="term" value="F:hydrolase activity"/>
    <property type="evidence" value="ECO:0007669"/>
    <property type="project" value="UniProtKB-KW"/>
</dbReference>
<name>A0ABZ0WD78_9BACT</name>
<protein>
    <submittedName>
        <fullName evidence="4">Alpha/beta hydrolase</fullName>
    </submittedName>
</protein>
<keyword evidence="1 4" id="KW-0378">Hydrolase</keyword>
<reference evidence="4 5" key="1">
    <citation type="submission" date="2023-12" db="EMBL/GenBank/DDBJ databases">
        <title>Genome sequencing and assembly of bacterial species from a model synthetic community.</title>
        <authorList>
            <person name="Hogle S.L."/>
        </authorList>
    </citation>
    <scope>NUCLEOTIDE SEQUENCE [LARGE SCALE GENOMIC DNA]</scope>
    <source>
        <strain evidence="4 5">HAMBI_3031</strain>
    </source>
</reference>